<evidence type="ECO:0000313" key="7">
    <source>
        <dbReference type="EMBL" id="MBU2692100.1"/>
    </source>
</evidence>
<feature type="transmembrane region" description="Helical" evidence="6">
    <location>
        <begin position="370"/>
        <end position="392"/>
    </location>
</feature>
<evidence type="ECO:0000256" key="4">
    <source>
        <dbReference type="ARBA" id="ARBA00022989"/>
    </source>
</evidence>
<protein>
    <submittedName>
        <fullName evidence="7">Flippase</fullName>
    </submittedName>
</protein>
<dbReference type="EMBL" id="JAHJDP010000084">
    <property type="protein sequence ID" value="MBU2692100.1"/>
    <property type="molecule type" value="Genomic_DNA"/>
</dbReference>
<feature type="transmembrane region" description="Helical" evidence="6">
    <location>
        <begin position="299"/>
        <end position="319"/>
    </location>
</feature>
<dbReference type="AlphaFoldDB" id="A0A948RWF0"/>
<evidence type="ECO:0000256" key="1">
    <source>
        <dbReference type="ARBA" id="ARBA00004651"/>
    </source>
</evidence>
<comment type="caution">
    <text evidence="7">The sequence shown here is derived from an EMBL/GenBank/DDBJ whole genome shotgun (WGS) entry which is preliminary data.</text>
</comment>
<feature type="transmembrane region" description="Helical" evidence="6">
    <location>
        <begin position="45"/>
        <end position="65"/>
    </location>
</feature>
<keyword evidence="5 6" id="KW-0472">Membrane</keyword>
<dbReference type="PANTHER" id="PTHR30250">
    <property type="entry name" value="PST FAMILY PREDICTED COLANIC ACID TRANSPORTER"/>
    <property type="match status" value="1"/>
</dbReference>
<proteinExistence type="predicted"/>
<evidence type="ECO:0000256" key="2">
    <source>
        <dbReference type="ARBA" id="ARBA00022475"/>
    </source>
</evidence>
<keyword evidence="3 6" id="KW-0812">Transmembrane</keyword>
<evidence type="ECO:0000256" key="5">
    <source>
        <dbReference type="ARBA" id="ARBA00023136"/>
    </source>
</evidence>
<accession>A0A948RWF0</accession>
<evidence type="ECO:0000313" key="8">
    <source>
        <dbReference type="Proteomes" id="UP000777784"/>
    </source>
</evidence>
<reference evidence="7" key="1">
    <citation type="submission" date="2021-05" db="EMBL/GenBank/DDBJ databases">
        <title>Energy efficiency and biological interactions define the core microbiome of deep oligotrophic groundwater.</title>
        <authorList>
            <person name="Mehrshad M."/>
            <person name="Lopez-Fernandez M."/>
            <person name="Bell E."/>
            <person name="Bernier-Latmani R."/>
            <person name="Bertilsson S."/>
            <person name="Dopson M."/>
        </authorList>
    </citation>
    <scope>NUCLEOTIDE SEQUENCE</scope>
    <source>
        <strain evidence="7">Modern_marine.mb.64</strain>
    </source>
</reference>
<comment type="subcellular location">
    <subcellularLocation>
        <location evidence="1">Cell membrane</location>
        <topology evidence="1">Multi-pass membrane protein</topology>
    </subcellularLocation>
</comment>
<evidence type="ECO:0000256" key="3">
    <source>
        <dbReference type="ARBA" id="ARBA00022692"/>
    </source>
</evidence>
<feature type="transmembrane region" description="Helical" evidence="6">
    <location>
        <begin position="398"/>
        <end position="420"/>
    </location>
</feature>
<keyword evidence="2" id="KW-1003">Cell membrane</keyword>
<feature type="transmembrane region" description="Helical" evidence="6">
    <location>
        <begin position="459"/>
        <end position="480"/>
    </location>
</feature>
<feature type="transmembrane region" description="Helical" evidence="6">
    <location>
        <begin position="325"/>
        <end position="350"/>
    </location>
</feature>
<feature type="transmembrane region" description="Helical" evidence="6">
    <location>
        <begin position="121"/>
        <end position="141"/>
    </location>
</feature>
<name>A0A948RWF0_UNCEI</name>
<feature type="transmembrane region" description="Helical" evidence="6">
    <location>
        <begin position="182"/>
        <end position="202"/>
    </location>
</feature>
<dbReference type="CDD" id="cd13128">
    <property type="entry name" value="MATE_Wzx_like"/>
    <property type="match status" value="1"/>
</dbReference>
<dbReference type="PANTHER" id="PTHR30250:SF11">
    <property type="entry name" value="O-ANTIGEN TRANSPORTER-RELATED"/>
    <property type="match status" value="1"/>
</dbReference>
<feature type="transmembrane region" description="Helical" evidence="6">
    <location>
        <begin position="432"/>
        <end position="453"/>
    </location>
</feature>
<dbReference type="InterPro" id="IPR050833">
    <property type="entry name" value="Poly_Biosynth_Transport"/>
</dbReference>
<dbReference type="Pfam" id="PF13440">
    <property type="entry name" value="Polysacc_synt_3"/>
    <property type="match status" value="1"/>
</dbReference>
<gene>
    <name evidence="7" type="ORF">KJ970_14360</name>
</gene>
<feature type="transmembrane region" description="Helical" evidence="6">
    <location>
        <begin position="153"/>
        <end position="176"/>
    </location>
</feature>
<dbReference type="GO" id="GO:0005886">
    <property type="term" value="C:plasma membrane"/>
    <property type="evidence" value="ECO:0007669"/>
    <property type="project" value="UniProtKB-SubCell"/>
</dbReference>
<evidence type="ECO:0000256" key="6">
    <source>
        <dbReference type="SAM" id="Phobius"/>
    </source>
</evidence>
<organism evidence="7 8">
    <name type="scientific">Eiseniibacteriota bacterium</name>
    <dbReference type="NCBI Taxonomy" id="2212470"/>
    <lineage>
        <taxon>Bacteria</taxon>
        <taxon>Candidatus Eiseniibacteriota</taxon>
    </lineage>
</organism>
<dbReference type="Proteomes" id="UP000777784">
    <property type="component" value="Unassembled WGS sequence"/>
</dbReference>
<feature type="transmembrane region" description="Helical" evidence="6">
    <location>
        <begin position="86"/>
        <end position="109"/>
    </location>
</feature>
<keyword evidence="4 6" id="KW-1133">Transmembrane helix</keyword>
<sequence>MERSTLRDISRGSLYLGLEQLTQVIFGTLYSMAILRLLGPSLYGILSLGLAVAGMAGIATLNLDSYLERFVAEFQASGRSHILRTLVGKILAVKGSLGVGGIFAVTLLAGVLTRFYEKPELAAVLPAVAWMIFLEACYVVFRATLFGLQRFKLIWILALVSNISKMVMVGLVAAFHGGLVELAWGLIGAVGLMTITAGFLVWRLLPPGEKKPEDPPPAFREIWRYVLPLLGARSFFMAGQHLTRAILGAFLGSRELGLISFAIVTTERFVGLAYAIPISLLPSMSRLRGLKDHAGIEKILVAGFRITSALALIFSVVLFTLAREIIVVLGGFDYMDAMVALQVMSLVFLFRTLNQPFNVTFYTFEKTRIVFWLAGVKLVVELGLYPVLIPIFGITGVAIASVVSSLVTLIPAMIAVGRIFPETQRARVGVALKTWGTAALLVISAAFVLKYVPLIWPSLLVRINLVLIGLILGIVLMRLIRSEDFARLRAEIQSPTQQKILAGMEALLERAEGAMGS</sequence>
<feature type="transmembrane region" description="Helical" evidence="6">
    <location>
        <begin position="21"/>
        <end position="39"/>
    </location>
</feature>